<dbReference type="PANTHER" id="PTHR22600">
    <property type="entry name" value="BETA-HEXOSAMINIDASE"/>
    <property type="match status" value="1"/>
</dbReference>
<feature type="domain" description="Chitobiase/beta-hexosaminidases N-terminal" evidence="10">
    <location>
        <begin position="37"/>
        <end position="187"/>
    </location>
</feature>
<reference evidence="11 12" key="1">
    <citation type="submission" date="2020-01" db="EMBL/GenBank/DDBJ databases">
        <authorList>
            <person name="Kim M.K."/>
        </authorList>
    </citation>
    <scope>NUCLEOTIDE SEQUENCE [LARGE SCALE GENOMIC DNA]</scope>
    <source>
        <strain evidence="11 12">172606-1</strain>
    </source>
</reference>
<evidence type="ECO:0000256" key="1">
    <source>
        <dbReference type="ARBA" id="ARBA00001231"/>
    </source>
</evidence>
<keyword evidence="4 11" id="KW-0378">Hydrolase</keyword>
<keyword evidence="12" id="KW-1185">Reference proteome</keyword>
<dbReference type="PROSITE" id="PS51257">
    <property type="entry name" value="PROKAR_LIPOPROTEIN"/>
    <property type="match status" value="1"/>
</dbReference>
<dbReference type="SUPFAM" id="SSF49384">
    <property type="entry name" value="Carbohydrate-binding domain"/>
    <property type="match status" value="1"/>
</dbReference>
<dbReference type="Proteomes" id="UP000480178">
    <property type="component" value="Chromosome"/>
</dbReference>
<sequence>MKSSIFSLLVVLAFLLLYSCKPGNSENNTTSEASTYDKLAVRWEQVSNLAGEDNVFEAKFTLTNNSNITLTGNKWALFFSMSPRPIQPNKTPQPATVQHINGDWYKMIPEANFSLESGKSVDVTYWGKEGMIKEIDGPLGLYVVWYDEKGAEEKITQIADYQVTPFTRPEQMNRNKEDVEPIPTAALRYKNNQAMSQIPADQLQKIVPSPVSLKLGKGELEVSGSMSVEAGKELENEATYLGKSMDELTAMSFSTEKGSGKPIRLQLGQVKVNGISKEAYRLSISAEGITITGSDPAGVFYGIQSLKALVPYSVYNRPSGTVVSFSLPYLTIEDAPRFEFRGLHLDVGRNFQTKETILRTLDILSFYKINRFLFYTTEDEGWRVEIKGLPELTEVGAQRQHTTGKETPVLHPSYGSGPVAKEKGKHGSGYYTRQDFIDILKYANERHIKVIPEVNFPGHARAAIKAMEARYERLMKEGKKEEAEEYRLIDPDDKSEYLSAQGYKDNVVSVARESTYRFYEKVVDEIAAMYQEAGLTMDVFHTGGDEVPEGSWTKSPMASELMAKQPEIKDPKNLQAYFFGRLLPRLEKRNLQIHGWEEVALLKNAEGKYIPNPAFAGKNVVPYIWNNIFDYDLGYRLANAGYKVVLCNVTNFYFDMSYNKDPQEPGLYWAGFVDTRNTWTFAPYDMFKTTLKTSLGREIKASEFEGKERLKPEARKNILGVEAQMWSETIKGREMLEYYMLPKLMGFAESAWSPQRVWETIDNKEQREVALNKGWNIFANTLAQQELPRLSRLNGGYNYRIPLPGAIIANGMLQANTEFPGLIIRYTTDGKEPDKNSPQYTAPVQVSGPVMLKCFDAAGKSSRTAIVKPGEGEAL</sequence>
<feature type="region of interest" description="Disordered" evidence="9">
    <location>
        <begin position="398"/>
        <end position="426"/>
    </location>
</feature>
<dbReference type="InterPro" id="IPR029018">
    <property type="entry name" value="Hex-like_dom2"/>
</dbReference>
<dbReference type="SUPFAM" id="SSF51445">
    <property type="entry name" value="(Trans)glycosidases"/>
    <property type="match status" value="1"/>
</dbReference>
<evidence type="ECO:0000256" key="5">
    <source>
        <dbReference type="ARBA" id="ARBA00023295"/>
    </source>
</evidence>
<dbReference type="SUPFAM" id="SSF81296">
    <property type="entry name" value="E set domains"/>
    <property type="match status" value="1"/>
</dbReference>
<name>A0A6C0GHJ1_9BACT</name>
<dbReference type="Pfam" id="PF02838">
    <property type="entry name" value="Glyco_hydro_20b"/>
    <property type="match status" value="1"/>
</dbReference>
<evidence type="ECO:0000256" key="3">
    <source>
        <dbReference type="ARBA" id="ARBA00012663"/>
    </source>
</evidence>
<dbReference type="Gene3D" id="2.60.40.290">
    <property type="match status" value="1"/>
</dbReference>
<proteinExistence type="inferred from homology"/>
<dbReference type="Pfam" id="PF00728">
    <property type="entry name" value="Glyco_hydro_20"/>
    <property type="match status" value="1"/>
</dbReference>
<dbReference type="InterPro" id="IPR025705">
    <property type="entry name" value="Beta_hexosaminidase_sua/sub"/>
</dbReference>
<dbReference type="InterPro" id="IPR004866">
    <property type="entry name" value="CHB/HEX_N_dom"/>
</dbReference>
<dbReference type="CDD" id="cd02847">
    <property type="entry name" value="E_set_Chitobiase_C"/>
    <property type="match status" value="1"/>
</dbReference>
<dbReference type="InterPro" id="IPR008965">
    <property type="entry name" value="CBM2/CBM3_carb-bd_dom_sf"/>
</dbReference>
<evidence type="ECO:0000313" key="11">
    <source>
        <dbReference type="EMBL" id="QHT67541.1"/>
    </source>
</evidence>
<comment type="catalytic activity">
    <reaction evidence="1">
        <text>Hydrolysis of terminal non-reducing N-acetyl-D-hexosamine residues in N-acetyl-beta-D-hexosaminides.</text>
        <dbReference type="EC" id="3.2.1.52"/>
    </reaction>
</comment>
<evidence type="ECO:0000256" key="7">
    <source>
        <dbReference type="ARBA" id="ARBA00033000"/>
    </source>
</evidence>
<dbReference type="InterPro" id="IPR004867">
    <property type="entry name" value="CHB_C_dom"/>
</dbReference>
<dbReference type="InterPro" id="IPR012291">
    <property type="entry name" value="CBM2_carb-bd_dom_sf"/>
</dbReference>
<dbReference type="AlphaFoldDB" id="A0A6C0GHJ1"/>
<dbReference type="RefSeq" id="WP_162443570.1">
    <property type="nucleotide sequence ID" value="NZ_CP048222.1"/>
</dbReference>
<evidence type="ECO:0000313" key="12">
    <source>
        <dbReference type="Proteomes" id="UP000480178"/>
    </source>
</evidence>
<dbReference type="Pfam" id="PF03174">
    <property type="entry name" value="CHB_HEX_C"/>
    <property type="match status" value="1"/>
</dbReference>
<dbReference type="PRINTS" id="PR00738">
    <property type="entry name" value="GLHYDRLASE20"/>
</dbReference>
<dbReference type="EC" id="3.2.1.52" evidence="3"/>
<evidence type="ECO:0000256" key="8">
    <source>
        <dbReference type="PIRSR" id="PIRSR625705-1"/>
    </source>
</evidence>
<dbReference type="Pfam" id="PF03173">
    <property type="entry name" value="CHB_HEX"/>
    <property type="match status" value="1"/>
</dbReference>
<dbReference type="PANTHER" id="PTHR22600:SF57">
    <property type="entry name" value="BETA-N-ACETYLHEXOSAMINIDASE"/>
    <property type="match status" value="1"/>
</dbReference>
<gene>
    <name evidence="11" type="ORF">GXP67_13350</name>
</gene>
<dbReference type="GO" id="GO:0030247">
    <property type="term" value="F:polysaccharide binding"/>
    <property type="evidence" value="ECO:0007669"/>
    <property type="project" value="InterPro"/>
</dbReference>
<evidence type="ECO:0000256" key="4">
    <source>
        <dbReference type="ARBA" id="ARBA00022801"/>
    </source>
</evidence>
<keyword evidence="5" id="KW-0326">Glycosidase</keyword>
<evidence type="ECO:0000256" key="6">
    <source>
        <dbReference type="ARBA" id="ARBA00030512"/>
    </source>
</evidence>
<dbReference type="EMBL" id="CP048222">
    <property type="protein sequence ID" value="QHT67541.1"/>
    <property type="molecule type" value="Genomic_DNA"/>
</dbReference>
<dbReference type="GO" id="GO:0005975">
    <property type="term" value="P:carbohydrate metabolic process"/>
    <property type="evidence" value="ECO:0007669"/>
    <property type="project" value="InterPro"/>
</dbReference>
<dbReference type="InterPro" id="IPR014756">
    <property type="entry name" value="Ig_E-set"/>
</dbReference>
<dbReference type="SUPFAM" id="SSF55545">
    <property type="entry name" value="beta-N-acetylhexosaminidase-like domain"/>
    <property type="match status" value="1"/>
</dbReference>
<dbReference type="Gene3D" id="2.60.40.10">
    <property type="entry name" value="Immunoglobulins"/>
    <property type="match status" value="1"/>
</dbReference>
<comment type="similarity">
    <text evidence="2">Belongs to the glycosyl hydrolase 20 family.</text>
</comment>
<dbReference type="KEGG" id="rhoz:GXP67_13350"/>
<dbReference type="InterPro" id="IPR013783">
    <property type="entry name" value="Ig-like_fold"/>
</dbReference>
<dbReference type="GO" id="GO:0016020">
    <property type="term" value="C:membrane"/>
    <property type="evidence" value="ECO:0007669"/>
    <property type="project" value="TreeGrafter"/>
</dbReference>
<dbReference type="GO" id="GO:0030203">
    <property type="term" value="P:glycosaminoglycan metabolic process"/>
    <property type="evidence" value="ECO:0007669"/>
    <property type="project" value="TreeGrafter"/>
</dbReference>
<dbReference type="SMART" id="SM01081">
    <property type="entry name" value="CHB_HEX"/>
    <property type="match status" value="1"/>
</dbReference>
<organism evidence="11 12">
    <name type="scientific">Rhodocytophaga rosea</name>
    <dbReference type="NCBI Taxonomy" id="2704465"/>
    <lineage>
        <taxon>Bacteria</taxon>
        <taxon>Pseudomonadati</taxon>
        <taxon>Bacteroidota</taxon>
        <taxon>Cytophagia</taxon>
        <taxon>Cytophagales</taxon>
        <taxon>Rhodocytophagaceae</taxon>
        <taxon>Rhodocytophaga</taxon>
    </lineage>
</organism>
<feature type="active site" description="Proton donor" evidence="8">
    <location>
        <position position="546"/>
    </location>
</feature>
<accession>A0A6C0GHJ1</accession>
<dbReference type="GO" id="GO:0004563">
    <property type="term" value="F:beta-N-acetylhexosaminidase activity"/>
    <property type="evidence" value="ECO:0007669"/>
    <property type="project" value="UniProtKB-EC"/>
</dbReference>
<dbReference type="InterPro" id="IPR015883">
    <property type="entry name" value="Glyco_hydro_20_cat"/>
</dbReference>
<evidence type="ECO:0000259" key="10">
    <source>
        <dbReference type="SMART" id="SM01081"/>
    </source>
</evidence>
<evidence type="ECO:0000256" key="2">
    <source>
        <dbReference type="ARBA" id="ARBA00006285"/>
    </source>
</evidence>
<protein>
    <recommendedName>
        <fullName evidence="3">beta-N-acetylhexosaminidase</fullName>
        <ecNumber evidence="3">3.2.1.52</ecNumber>
    </recommendedName>
    <alternativeName>
        <fullName evidence="6">Beta-N-acetylhexosaminidase</fullName>
    </alternativeName>
    <alternativeName>
        <fullName evidence="7">N-acetyl-beta-glucosaminidase</fullName>
    </alternativeName>
</protein>
<dbReference type="InterPro" id="IPR015882">
    <property type="entry name" value="HEX_bac_N"/>
</dbReference>
<dbReference type="Gene3D" id="3.30.379.10">
    <property type="entry name" value="Chitobiase/beta-hexosaminidase domain 2-like"/>
    <property type="match status" value="1"/>
</dbReference>
<dbReference type="InterPro" id="IPR017853">
    <property type="entry name" value="GH"/>
</dbReference>
<dbReference type="Gene3D" id="3.20.20.80">
    <property type="entry name" value="Glycosidases"/>
    <property type="match status" value="1"/>
</dbReference>
<evidence type="ECO:0000256" key="9">
    <source>
        <dbReference type="SAM" id="MobiDB-lite"/>
    </source>
</evidence>